<evidence type="ECO:0000256" key="2">
    <source>
        <dbReference type="SAM" id="SignalP"/>
    </source>
</evidence>
<dbReference type="EMBL" id="HBEY01007757">
    <property type="protein sequence ID" value="CAD8600464.1"/>
    <property type="molecule type" value="Transcribed_RNA"/>
</dbReference>
<accession>A0A7S0L643</accession>
<organism evidence="3">
    <name type="scientific">Coccolithus braarudii</name>
    <dbReference type="NCBI Taxonomy" id="221442"/>
    <lineage>
        <taxon>Eukaryota</taxon>
        <taxon>Haptista</taxon>
        <taxon>Haptophyta</taxon>
        <taxon>Prymnesiophyceae</taxon>
        <taxon>Coccolithales</taxon>
        <taxon>Coccolithaceae</taxon>
        <taxon>Coccolithus</taxon>
    </lineage>
</organism>
<gene>
    <name evidence="3" type="ORF">CPEL01642_LOCUS3794</name>
</gene>
<evidence type="ECO:0000256" key="1">
    <source>
        <dbReference type="SAM" id="MobiDB-lite"/>
    </source>
</evidence>
<dbReference type="AlphaFoldDB" id="A0A7S0L643"/>
<reference evidence="3" key="1">
    <citation type="submission" date="2021-01" db="EMBL/GenBank/DDBJ databases">
        <authorList>
            <person name="Corre E."/>
            <person name="Pelletier E."/>
            <person name="Niang G."/>
            <person name="Scheremetjew M."/>
            <person name="Finn R."/>
            <person name="Kale V."/>
            <person name="Holt S."/>
            <person name="Cochrane G."/>
            <person name="Meng A."/>
            <person name="Brown T."/>
            <person name="Cohen L."/>
        </authorList>
    </citation>
    <scope>NUCLEOTIDE SEQUENCE</scope>
    <source>
        <strain evidence="3">PLY182g</strain>
    </source>
</reference>
<keyword evidence="2" id="KW-0732">Signal</keyword>
<feature type="signal peptide" evidence="2">
    <location>
        <begin position="1"/>
        <end position="18"/>
    </location>
</feature>
<protein>
    <submittedName>
        <fullName evidence="3">Uncharacterized protein</fullName>
    </submittedName>
</protein>
<sequence length="179" mass="19961">MKAISHLLLSHLTSPGNALVLGSTPRAAAFARIAISVSPRSATLTMTWDPDGIDECQQVTLDEYASVLFRKRSTIQDAWICAEEELQVAQMIGDEAEECKLVMHEGTMVWACVMDSEETPSGANWQKVELDEAREAHYAMLRETEAILWRPKEPPASEQGKPPRTWSYSSQIGSHMELE</sequence>
<evidence type="ECO:0000313" key="3">
    <source>
        <dbReference type="EMBL" id="CAD8600464.1"/>
    </source>
</evidence>
<name>A0A7S0L643_9EUKA</name>
<feature type="chain" id="PRO_5030655320" evidence="2">
    <location>
        <begin position="19"/>
        <end position="179"/>
    </location>
</feature>
<proteinExistence type="predicted"/>
<feature type="region of interest" description="Disordered" evidence="1">
    <location>
        <begin position="150"/>
        <end position="179"/>
    </location>
</feature>